<dbReference type="Proteomes" id="UP000696485">
    <property type="component" value="Unassembled WGS sequence"/>
</dbReference>
<sequence>MATDKKPKVLVVGGGTYLGYHILDRLNGIFDLTATYTVMDHMCFSPPPWVFCVLEWSDMKGSLKRLMELGGYDWVVLSPEAIGTQRTLVAQILIDTMQETHFSGSVVVLSHDGVNQFAEKYRCKKMAELFSFEKAIFAMKHLKRVYSLRIAMLQEQLLFALPTANRSGVVSLPVDLDLVNPIAAIDVVSSVCNIISGKASGYSARRTRWTSYLTGLGSHFRHVRLKTVSSSAPPFCSDPHGSSCRSYYEWLDRFPLHCYSISLPYWPADAEIELMREYFWYAGWPLGPAKEAQMDWNEICPGADRQPLATLLNIIHDQMRQ</sequence>
<dbReference type="EMBL" id="JAAAUY010000680">
    <property type="protein sequence ID" value="KAF9327285.1"/>
    <property type="molecule type" value="Genomic_DNA"/>
</dbReference>
<reference evidence="1" key="1">
    <citation type="journal article" date="2020" name="Fungal Divers.">
        <title>Resolving the Mortierellaceae phylogeny through synthesis of multi-gene phylogenetics and phylogenomics.</title>
        <authorList>
            <person name="Vandepol N."/>
            <person name="Liber J."/>
            <person name="Desiro A."/>
            <person name="Na H."/>
            <person name="Kennedy M."/>
            <person name="Barry K."/>
            <person name="Grigoriev I.V."/>
            <person name="Miller A.N."/>
            <person name="O'Donnell K."/>
            <person name="Stajich J.E."/>
            <person name="Bonito G."/>
        </authorList>
    </citation>
    <scope>NUCLEOTIDE SEQUENCE</scope>
    <source>
        <strain evidence="1">NVP1</strain>
    </source>
</reference>
<name>A0A9P5VIY2_9FUNG</name>
<accession>A0A9P5VIY2</accession>
<evidence type="ECO:0000313" key="2">
    <source>
        <dbReference type="Proteomes" id="UP000696485"/>
    </source>
</evidence>
<protein>
    <recommendedName>
        <fullName evidence="3">NAD(P)-binding domain-containing protein</fullName>
    </recommendedName>
</protein>
<comment type="caution">
    <text evidence="1">The sequence shown here is derived from an EMBL/GenBank/DDBJ whole genome shotgun (WGS) entry which is preliminary data.</text>
</comment>
<evidence type="ECO:0000313" key="1">
    <source>
        <dbReference type="EMBL" id="KAF9327285.1"/>
    </source>
</evidence>
<organism evidence="1 2">
    <name type="scientific">Podila minutissima</name>
    <dbReference type="NCBI Taxonomy" id="64525"/>
    <lineage>
        <taxon>Eukaryota</taxon>
        <taxon>Fungi</taxon>
        <taxon>Fungi incertae sedis</taxon>
        <taxon>Mucoromycota</taxon>
        <taxon>Mortierellomycotina</taxon>
        <taxon>Mortierellomycetes</taxon>
        <taxon>Mortierellales</taxon>
        <taxon>Mortierellaceae</taxon>
        <taxon>Podila</taxon>
    </lineage>
</organism>
<keyword evidence="2" id="KW-1185">Reference proteome</keyword>
<evidence type="ECO:0008006" key="3">
    <source>
        <dbReference type="Google" id="ProtNLM"/>
    </source>
</evidence>
<gene>
    <name evidence="1" type="ORF">BG006_009386</name>
</gene>
<dbReference type="AlphaFoldDB" id="A0A9P5VIY2"/>
<proteinExistence type="predicted"/>